<evidence type="ECO:0000313" key="2">
    <source>
        <dbReference type="EMBL" id="CAB9502534.1"/>
    </source>
</evidence>
<evidence type="ECO:0000256" key="1">
    <source>
        <dbReference type="SAM" id="MobiDB-lite"/>
    </source>
</evidence>
<keyword evidence="3" id="KW-1185">Reference proteome</keyword>
<dbReference type="EMBL" id="CAICTM010000138">
    <property type="protein sequence ID" value="CAB9502534.1"/>
    <property type="molecule type" value="Genomic_DNA"/>
</dbReference>
<dbReference type="OrthoDB" id="50104at2759"/>
<proteinExistence type="predicted"/>
<feature type="compositionally biased region" description="Low complexity" evidence="1">
    <location>
        <begin position="29"/>
        <end position="39"/>
    </location>
</feature>
<comment type="caution">
    <text evidence="2">The sequence shown here is derived from an EMBL/GenBank/DDBJ whole genome shotgun (WGS) entry which is preliminary data.</text>
</comment>
<accession>A0A9N8DML9</accession>
<gene>
    <name evidence="2" type="ORF">SEMRO_139_G065090.1</name>
</gene>
<dbReference type="AlphaFoldDB" id="A0A9N8DML9"/>
<name>A0A9N8DML9_9STRA</name>
<dbReference type="Proteomes" id="UP001153069">
    <property type="component" value="Unassembled WGS sequence"/>
</dbReference>
<organism evidence="2 3">
    <name type="scientific">Seminavis robusta</name>
    <dbReference type="NCBI Taxonomy" id="568900"/>
    <lineage>
        <taxon>Eukaryota</taxon>
        <taxon>Sar</taxon>
        <taxon>Stramenopiles</taxon>
        <taxon>Ochrophyta</taxon>
        <taxon>Bacillariophyta</taxon>
        <taxon>Bacillariophyceae</taxon>
        <taxon>Bacillariophycidae</taxon>
        <taxon>Naviculales</taxon>
        <taxon>Naviculaceae</taxon>
        <taxon>Seminavis</taxon>
    </lineage>
</organism>
<evidence type="ECO:0000313" key="3">
    <source>
        <dbReference type="Proteomes" id="UP001153069"/>
    </source>
</evidence>
<sequence length="324" mass="35999">MIDNTPNRVGKRRDYKEGDSPQSDNSDNTAATAVTSASTLCEESNRTTCSTLTLEELQEDLPEEIKTKTYPSSKSLSAEDELFEDLKSHSLEDSDKVIVINADGKAIYSMPTIFHQDVLQKLLKIVNACSKTEDPLLAQADIPLLIDKKKGKLKHPDISIWGPSRLDEDCDPRFIPVDGLPGENSMNPHVIIEFSWTNDLQTEIWKLKKQMTDHIQDLGVVKLGFLIKAIPAKGTAFPTVLDRNAPLAGFDVYRFRAGDPATSVPEETYLEYRAGGDDEDAIAIEISAADLGRTNQEEALRVPLRAIRRVCEKRRLVFSAVALD</sequence>
<evidence type="ECO:0008006" key="4">
    <source>
        <dbReference type="Google" id="ProtNLM"/>
    </source>
</evidence>
<feature type="region of interest" description="Disordered" evidence="1">
    <location>
        <begin position="1"/>
        <end position="45"/>
    </location>
</feature>
<protein>
    <recommendedName>
        <fullName evidence="4">Restriction endonuclease domain-containing protein</fullName>
    </recommendedName>
</protein>
<reference evidence="2" key="1">
    <citation type="submission" date="2020-06" db="EMBL/GenBank/DDBJ databases">
        <authorList>
            <consortium name="Plant Systems Biology data submission"/>
        </authorList>
    </citation>
    <scope>NUCLEOTIDE SEQUENCE</scope>
    <source>
        <strain evidence="2">D6</strain>
    </source>
</reference>